<protein>
    <recommendedName>
        <fullName evidence="4">Secreted protein</fullName>
    </recommendedName>
</protein>
<reference evidence="2" key="1">
    <citation type="submission" date="2020-11" db="EMBL/GenBank/DDBJ databases">
        <title>Adaptations for nitrogen fixation in a non-lichenized fungal sporocarp promotes dispersal by wood-feeding termites.</title>
        <authorList>
            <consortium name="DOE Joint Genome Institute"/>
            <person name="Koch R.A."/>
            <person name="Yoon G."/>
            <person name="Arayal U."/>
            <person name="Lail K."/>
            <person name="Amirebrahimi M."/>
            <person name="Labutti K."/>
            <person name="Lipzen A."/>
            <person name="Riley R."/>
            <person name="Barry K."/>
            <person name="Henrissat B."/>
            <person name="Grigoriev I.V."/>
            <person name="Herr J.R."/>
            <person name="Aime M.C."/>
        </authorList>
    </citation>
    <scope>NUCLEOTIDE SEQUENCE</scope>
    <source>
        <strain evidence="2">MCA 3950</strain>
    </source>
</reference>
<feature type="signal peptide" evidence="1">
    <location>
        <begin position="1"/>
        <end position="19"/>
    </location>
</feature>
<accession>A0A9P8ALK1</accession>
<dbReference type="OrthoDB" id="3238622at2759"/>
<dbReference type="GeneID" id="66104186"/>
<comment type="caution">
    <text evidence="2">The sequence shown here is derived from an EMBL/GenBank/DDBJ whole genome shotgun (WGS) entry which is preliminary data.</text>
</comment>
<dbReference type="Proteomes" id="UP000812287">
    <property type="component" value="Unassembled WGS sequence"/>
</dbReference>
<evidence type="ECO:0000313" key="3">
    <source>
        <dbReference type="Proteomes" id="UP000812287"/>
    </source>
</evidence>
<dbReference type="EMBL" id="MU250585">
    <property type="protein sequence ID" value="KAG7439731.1"/>
    <property type="molecule type" value="Genomic_DNA"/>
</dbReference>
<keyword evidence="3" id="KW-1185">Reference proteome</keyword>
<name>A0A9P8ALK1_9AGAR</name>
<dbReference type="AlphaFoldDB" id="A0A9P8ALK1"/>
<keyword evidence="1" id="KW-0732">Signal</keyword>
<feature type="chain" id="PRO_5040420105" description="Secreted protein" evidence="1">
    <location>
        <begin position="20"/>
        <end position="89"/>
    </location>
</feature>
<gene>
    <name evidence="2" type="ORF">BT62DRAFT_691684</name>
</gene>
<evidence type="ECO:0000256" key="1">
    <source>
        <dbReference type="SAM" id="SignalP"/>
    </source>
</evidence>
<evidence type="ECO:0000313" key="2">
    <source>
        <dbReference type="EMBL" id="KAG7439731.1"/>
    </source>
</evidence>
<sequence length="89" mass="9266">MSFLCLAAANGMIMLMRLGFPEGSCGNGAINKCSPCVSARLSSLSSFTASTMASQDVAARCYPTFNTPGADAVLSSLDSTLYRLPSFVL</sequence>
<dbReference type="RefSeq" id="XP_043033231.1">
    <property type="nucleotide sequence ID" value="XM_043181890.1"/>
</dbReference>
<evidence type="ECO:0008006" key="4">
    <source>
        <dbReference type="Google" id="ProtNLM"/>
    </source>
</evidence>
<organism evidence="2 3">
    <name type="scientific">Guyanagaster necrorhizus</name>
    <dbReference type="NCBI Taxonomy" id="856835"/>
    <lineage>
        <taxon>Eukaryota</taxon>
        <taxon>Fungi</taxon>
        <taxon>Dikarya</taxon>
        <taxon>Basidiomycota</taxon>
        <taxon>Agaricomycotina</taxon>
        <taxon>Agaricomycetes</taxon>
        <taxon>Agaricomycetidae</taxon>
        <taxon>Agaricales</taxon>
        <taxon>Marasmiineae</taxon>
        <taxon>Physalacriaceae</taxon>
        <taxon>Guyanagaster</taxon>
    </lineage>
</organism>
<proteinExistence type="predicted"/>